<feature type="region of interest" description="Disordered" evidence="1">
    <location>
        <begin position="232"/>
        <end position="252"/>
    </location>
</feature>
<name>A0A183T4U7_SCHSO</name>
<dbReference type="EMBL" id="UYSU01036576">
    <property type="protein sequence ID" value="VDL97880.1"/>
    <property type="molecule type" value="Genomic_DNA"/>
</dbReference>
<proteinExistence type="predicted"/>
<organism evidence="4">
    <name type="scientific">Schistocephalus solidus</name>
    <name type="common">Tapeworm</name>
    <dbReference type="NCBI Taxonomy" id="70667"/>
    <lineage>
        <taxon>Eukaryota</taxon>
        <taxon>Metazoa</taxon>
        <taxon>Spiralia</taxon>
        <taxon>Lophotrochozoa</taxon>
        <taxon>Platyhelminthes</taxon>
        <taxon>Cestoda</taxon>
        <taxon>Eucestoda</taxon>
        <taxon>Diphyllobothriidea</taxon>
        <taxon>Diphyllobothriidae</taxon>
        <taxon>Schistocephalus</taxon>
    </lineage>
</organism>
<reference evidence="4" key="1">
    <citation type="submission" date="2016-06" db="UniProtKB">
        <authorList>
            <consortium name="WormBaseParasite"/>
        </authorList>
    </citation>
    <scope>IDENTIFICATION</scope>
</reference>
<dbReference type="Proteomes" id="UP000275846">
    <property type="component" value="Unassembled WGS sequence"/>
</dbReference>
<reference evidence="2 3" key="2">
    <citation type="submission" date="2018-11" db="EMBL/GenBank/DDBJ databases">
        <authorList>
            <consortium name="Pathogen Informatics"/>
        </authorList>
    </citation>
    <scope>NUCLEOTIDE SEQUENCE [LARGE SCALE GENOMIC DNA]</scope>
    <source>
        <strain evidence="2 3">NST_G2</strain>
    </source>
</reference>
<keyword evidence="3" id="KW-1185">Reference proteome</keyword>
<evidence type="ECO:0000313" key="3">
    <source>
        <dbReference type="Proteomes" id="UP000275846"/>
    </source>
</evidence>
<sequence>MDGLSPHHLQVEALSATTQETPSNELANRLANLPVTDEDASVENRWCQLRDTDSFDNNDAAIYNLLAEKNRLYKACIDRPTAANKTAFYRSRRLVQQRLRELQDAWMACKTKEIQGYMDCNEWKNIFAVTKAVYGPPIKGAAPLLCADGTTLLTEQAQILKHWAEHFQSVFNQPCTMSDAAIDQLSDVETNHNLDLLPYLQETIRAVQKLSSGKAPGSDSIPADICKHVDAKPGDLAARTGPSGFQRRNDRR</sequence>
<dbReference type="WBParaSite" id="SSLN_0001194001-mRNA-1">
    <property type="protein sequence ID" value="SSLN_0001194001-mRNA-1"/>
    <property type="gene ID" value="SSLN_0001194001"/>
</dbReference>
<dbReference type="OrthoDB" id="10071239at2759"/>
<protein>
    <submittedName>
        <fullName evidence="2 4">Uncharacterized protein</fullName>
    </submittedName>
</protein>
<evidence type="ECO:0000313" key="4">
    <source>
        <dbReference type="WBParaSite" id="SSLN_0001194001-mRNA-1"/>
    </source>
</evidence>
<gene>
    <name evidence="2" type="ORF">SSLN_LOCUS11495</name>
</gene>
<evidence type="ECO:0000313" key="2">
    <source>
        <dbReference type="EMBL" id="VDL97880.1"/>
    </source>
</evidence>
<evidence type="ECO:0000256" key="1">
    <source>
        <dbReference type="SAM" id="MobiDB-lite"/>
    </source>
</evidence>
<dbReference type="AlphaFoldDB" id="A0A183T4U7"/>
<accession>A0A183T4U7</accession>